<proteinExistence type="predicted"/>
<dbReference type="AlphaFoldDB" id="A0A3M8AHJ1"/>
<accession>A0A3M8AHJ1</accession>
<organism evidence="2 3">
    <name type="scientific">Agromyces tardus</name>
    <dbReference type="NCBI Taxonomy" id="2583849"/>
    <lineage>
        <taxon>Bacteria</taxon>
        <taxon>Bacillati</taxon>
        <taxon>Actinomycetota</taxon>
        <taxon>Actinomycetes</taxon>
        <taxon>Micrococcales</taxon>
        <taxon>Microbacteriaceae</taxon>
        <taxon>Agromyces</taxon>
    </lineage>
</organism>
<sequence length="112" mass="12806">MDLFAGFPVTDYERSLQWYRQLLGREPSFHPNDREAVWEVGEHCFVYFEVLPERAGGSLSMIMVEDLGAAVAEISDRGIEPLRIERYEEGMRKVVYQDPDGNELSFGGTSRS</sequence>
<dbReference type="SUPFAM" id="SSF54593">
    <property type="entry name" value="Glyoxalase/Bleomycin resistance protein/Dihydroxybiphenyl dioxygenase"/>
    <property type="match status" value="1"/>
</dbReference>
<dbReference type="RefSeq" id="WP_122936285.1">
    <property type="nucleotide sequence ID" value="NZ_JBHSNT010000068.1"/>
</dbReference>
<keyword evidence="3" id="KW-1185">Reference proteome</keyword>
<dbReference type="Gene3D" id="3.10.180.10">
    <property type="entry name" value="2,3-Dihydroxybiphenyl 1,2-Dioxygenase, domain 1"/>
    <property type="match status" value="1"/>
</dbReference>
<dbReference type="Proteomes" id="UP000275048">
    <property type="component" value="Unassembled WGS sequence"/>
</dbReference>
<dbReference type="InterPro" id="IPR029068">
    <property type="entry name" value="Glyas_Bleomycin-R_OHBP_Dase"/>
</dbReference>
<reference evidence="2 3" key="1">
    <citation type="submission" date="2018-10" db="EMBL/GenBank/DDBJ databases">
        <title>Isolation, diversity and antibacterial activity of antinobacteria from the wheat rhizosphere soil.</title>
        <authorList>
            <person name="Sun T."/>
        </authorList>
    </citation>
    <scope>NUCLEOTIDE SEQUENCE [LARGE SCALE GENOMIC DNA]</scope>
    <source>
        <strain evidence="2 3">SJ-23</strain>
    </source>
</reference>
<dbReference type="InterPro" id="IPR037523">
    <property type="entry name" value="VOC_core"/>
</dbReference>
<dbReference type="EMBL" id="RHHB01000007">
    <property type="protein sequence ID" value="RNB50684.1"/>
    <property type="molecule type" value="Genomic_DNA"/>
</dbReference>
<dbReference type="PROSITE" id="PS51819">
    <property type="entry name" value="VOC"/>
    <property type="match status" value="1"/>
</dbReference>
<comment type="caution">
    <text evidence="2">The sequence shown here is derived from an EMBL/GenBank/DDBJ whole genome shotgun (WGS) entry which is preliminary data.</text>
</comment>
<feature type="domain" description="VOC" evidence="1">
    <location>
        <begin position="1"/>
        <end position="109"/>
    </location>
</feature>
<evidence type="ECO:0000259" key="1">
    <source>
        <dbReference type="PROSITE" id="PS51819"/>
    </source>
</evidence>
<dbReference type="InterPro" id="IPR004360">
    <property type="entry name" value="Glyas_Fos-R_dOase_dom"/>
</dbReference>
<evidence type="ECO:0000313" key="2">
    <source>
        <dbReference type="EMBL" id="RNB50684.1"/>
    </source>
</evidence>
<evidence type="ECO:0000313" key="3">
    <source>
        <dbReference type="Proteomes" id="UP000275048"/>
    </source>
</evidence>
<dbReference type="Pfam" id="PF00903">
    <property type="entry name" value="Glyoxalase"/>
    <property type="match status" value="1"/>
</dbReference>
<dbReference type="CDD" id="cd06587">
    <property type="entry name" value="VOC"/>
    <property type="match status" value="1"/>
</dbReference>
<protein>
    <submittedName>
        <fullName evidence="2">VOC family protein</fullName>
    </submittedName>
</protein>
<dbReference type="OrthoDB" id="2453533at2"/>
<gene>
    <name evidence="2" type="ORF">EDM22_06675</name>
</gene>
<name>A0A3M8AHJ1_9MICO</name>